<comment type="caution">
    <text evidence="2">The sequence shown here is derived from an EMBL/GenBank/DDBJ whole genome shotgun (WGS) entry which is preliminary data.</text>
</comment>
<evidence type="ECO:0000259" key="1">
    <source>
        <dbReference type="Pfam" id="PF13482"/>
    </source>
</evidence>
<dbReference type="SUPFAM" id="SSF53098">
    <property type="entry name" value="Ribonuclease H-like"/>
    <property type="match status" value="1"/>
</dbReference>
<dbReference type="PANTHER" id="PTHR38462">
    <property type="entry name" value="EXONUCLEASE-LIKE PROTEIN"/>
    <property type="match status" value="1"/>
</dbReference>
<evidence type="ECO:0000313" key="2">
    <source>
        <dbReference type="EMBL" id="MBM7619488.1"/>
    </source>
</evidence>
<keyword evidence="3" id="KW-1185">Reference proteome</keyword>
<feature type="domain" description="YprB ribonuclease H-like" evidence="1">
    <location>
        <begin position="99"/>
        <end position="267"/>
    </location>
</feature>
<evidence type="ECO:0000313" key="3">
    <source>
        <dbReference type="Proteomes" id="UP000737402"/>
    </source>
</evidence>
<reference evidence="2 3" key="1">
    <citation type="submission" date="2021-01" db="EMBL/GenBank/DDBJ databases">
        <title>Genomic Encyclopedia of Type Strains, Phase IV (KMG-IV): sequencing the most valuable type-strain genomes for metagenomic binning, comparative biology and taxonomic classification.</title>
        <authorList>
            <person name="Goeker M."/>
        </authorList>
    </citation>
    <scope>NUCLEOTIDE SEQUENCE [LARGE SCALE GENOMIC DNA]</scope>
    <source>
        <strain evidence="2 3">DSM 25879</strain>
    </source>
</reference>
<dbReference type="EMBL" id="JAFBED010000002">
    <property type="protein sequence ID" value="MBM7619488.1"/>
    <property type="molecule type" value="Genomic_DNA"/>
</dbReference>
<gene>
    <name evidence="2" type="ORF">JOC95_001337</name>
</gene>
<dbReference type="Gene3D" id="3.30.420.10">
    <property type="entry name" value="Ribonuclease H-like superfamily/Ribonuclease H"/>
    <property type="match status" value="1"/>
</dbReference>
<dbReference type="Proteomes" id="UP000737402">
    <property type="component" value="Unassembled WGS sequence"/>
</dbReference>
<proteinExistence type="predicted"/>
<organism evidence="2 3">
    <name type="scientific">Sutcliffiella tianshenii</name>
    <dbReference type="NCBI Taxonomy" id="1463404"/>
    <lineage>
        <taxon>Bacteria</taxon>
        <taxon>Bacillati</taxon>
        <taxon>Bacillota</taxon>
        <taxon>Bacilli</taxon>
        <taxon>Bacillales</taxon>
        <taxon>Bacillaceae</taxon>
        <taxon>Sutcliffiella</taxon>
    </lineage>
</organism>
<dbReference type="InterPro" id="IPR038720">
    <property type="entry name" value="YprB_RNase_H-like_dom"/>
</dbReference>
<dbReference type="PANTHER" id="PTHR38462:SF1">
    <property type="entry name" value="YPRB RIBONUCLEASE H-LIKE DOMAIN-CONTAINING PROTEIN"/>
    <property type="match status" value="1"/>
</dbReference>
<sequence length="409" mass="47363">MKNHLQTGKQVVETIKEESIPPASKSESIPNADEWKAYGALPFHFHEEYCLIREVEYPLDYKHGHYTLGEILPVMEQWQKDVAGHPLSAKGHQCKDLFFFDTETTGLSGGAGTTIFLLGYARVHDDKVVVRQHLLPAPGNEVALYQSFLQEVDYSTLVTYNGKAFDWPQVKTRHTLVREHVPKLPSFGHFDLLHAARRLWKDTMESVRLANVEKEILGIKRENDIPGFLAPMIYFDFVKTHEMEGIKGVLKHNEWDVLTLITLYIHLSKLLQADSDTRNEKEEFEVGRWFDSLGEKTVAARIYENIVEQSFGASYKLGLIKKREARYDEAKELFLQSYSHRDNPKKEEAAIELSMLFEHKEKDYPAALFYAEQAFVSWKEKQLSVRSGEGKNRDKYVKRIERLKRKLKS</sequence>
<dbReference type="InterPro" id="IPR012337">
    <property type="entry name" value="RNaseH-like_sf"/>
</dbReference>
<accession>A0ABS2NXU6</accession>
<protein>
    <submittedName>
        <fullName evidence="2">Uncharacterized protein YprB with RNaseH-like and TPR domain</fullName>
    </submittedName>
</protein>
<dbReference type="Pfam" id="PF13482">
    <property type="entry name" value="RNase_H_2"/>
    <property type="match status" value="1"/>
</dbReference>
<dbReference type="InterPro" id="IPR036397">
    <property type="entry name" value="RNaseH_sf"/>
</dbReference>
<name>A0ABS2NXU6_9BACI</name>